<evidence type="ECO:0000313" key="3">
    <source>
        <dbReference type="Proteomes" id="UP000275408"/>
    </source>
</evidence>
<gene>
    <name evidence="2" type="ORF">pdam_00023591</name>
</gene>
<feature type="domain" description="F5/8 type C" evidence="1">
    <location>
        <begin position="18"/>
        <end position="171"/>
    </location>
</feature>
<comment type="caution">
    <text evidence="2">The sequence shown here is derived from an EMBL/GenBank/DDBJ whole genome shotgun (WGS) entry which is preliminary data.</text>
</comment>
<dbReference type="Proteomes" id="UP000275408">
    <property type="component" value="Unassembled WGS sequence"/>
</dbReference>
<keyword evidence="3" id="KW-1185">Reference proteome</keyword>
<proteinExistence type="predicted"/>
<dbReference type="PANTHER" id="PTHR24543:SF335">
    <property type="entry name" value="EGF-LIKE REPEAT AND DISCOIDIN I-LIKE DOMAIN-CONTAINING PROTEIN 3"/>
    <property type="match status" value="1"/>
</dbReference>
<dbReference type="PANTHER" id="PTHR24543">
    <property type="entry name" value="MULTICOPPER OXIDASE-RELATED"/>
    <property type="match status" value="1"/>
</dbReference>
<sequence length="172" mass="19668">MAPTEVLKLFTCNQFADCFSNPVGVADPSVISNNQIKARSESNGYSQAFYGRLNAKYGNGWCSSLPNSNNEWLQVDIGIIIQACGLATQGDKEWNLKGRWVTAFKLSYSLDGTNWETYRNETGGEMEFQRKGSSLIIDQHKLSLLVYARYFRFHPTQRHKHNCLRVEIYKEK</sequence>
<dbReference type="SMART" id="SM00231">
    <property type="entry name" value="FA58C"/>
    <property type="match status" value="1"/>
</dbReference>
<evidence type="ECO:0000313" key="2">
    <source>
        <dbReference type="EMBL" id="RMX49565.1"/>
    </source>
</evidence>
<reference evidence="2 3" key="1">
    <citation type="journal article" date="2018" name="Sci. Rep.">
        <title>Comparative analysis of the Pocillopora damicornis genome highlights role of immune system in coral evolution.</title>
        <authorList>
            <person name="Cunning R."/>
            <person name="Bay R.A."/>
            <person name="Gillette P."/>
            <person name="Baker A.C."/>
            <person name="Traylor-Knowles N."/>
        </authorList>
    </citation>
    <scope>NUCLEOTIDE SEQUENCE [LARGE SCALE GENOMIC DNA]</scope>
    <source>
        <strain evidence="2">RSMAS</strain>
        <tissue evidence="2">Whole animal</tissue>
    </source>
</reference>
<name>A0A3M6U7D2_POCDA</name>
<dbReference type="PROSITE" id="PS50022">
    <property type="entry name" value="FA58C_3"/>
    <property type="match status" value="1"/>
</dbReference>
<accession>A0A3M6U7D2</accession>
<dbReference type="CDD" id="cd00057">
    <property type="entry name" value="FA58C"/>
    <property type="match status" value="1"/>
</dbReference>
<organism evidence="2 3">
    <name type="scientific">Pocillopora damicornis</name>
    <name type="common">Cauliflower coral</name>
    <name type="synonym">Millepora damicornis</name>
    <dbReference type="NCBI Taxonomy" id="46731"/>
    <lineage>
        <taxon>Eukaryota</taxon>
        <taxon>Metazoa</taxon>
        <taxon>Cnidaria</taxon>
        <taxon>Anthozoa</taxon>
        <taxon>Hexacorallia</taxon>
        <taxon>Scleractinia</taxon>
        <taxon>Astrocoeniina</taxon>
        <taxon>Pocilloporidae</taxon>
        <taxon>Pocillopora</taxon>
    </lineage>
</organism>
<feature type="non-terminal residue" evidence="2">
    <location>
        <position position="172"/>
    </location>
</feature>
<dbReference type="EMBL" id="RCHS01002088">
    <property type="protein sequence ID" value="RMX49565.1"/>
    <property type="molecule type" value="Genomic_DNA"/>
</dbReference>
<dbReference type="InterPro" id="IPR000421">
    <property type="entry name" value="FA58C"/>
</dbReference>
<dbReference type="SUPFAM" id="SSF49785">
    <property type="entry name" value="Galactose-binding domain-like"/>
    <property type="match status" value="1"/>
</dbReference>
<dbReference type="AlphaFoldDB" id="A0A3M6U7D2"/>
<dbReference type="InterPro" id="IPR008979">
    <property type="entry name" value="Galactose-bd-like_sf"/>
</dbReference>
<dbReference type="Gene3D" id="2.60.120.260">
    <property type="entry name" value="Galactose-binding domain-like"/>
    <property type="match status" value="1"/>
</dbReference>
<evidence type="ECO:0000259" key="1">
    <source>
        <dbReference type="PROSITE" id="PS50022"/>
    </source>
</evidence>
<dbReference type="OrthoDB" id="5970352at2759"/>
<protein>
    <recommendedName>
        <fullName evidence="1">F5/8 type C domain-containing protein</fullName>
    </recommendedName>
</protein>
<dbReference type="Pfam" id="PF00754">
    <property type="entry name" value="F5_F8_type_C"/>
    <property type="match status" value="1"/>
</dbReference>